<organism evidence="2 3">
    <name type="scientific">Paralvinella palmiformis</name>
    <dbReference type="NCBI Taxonomy" id="53620"/>
    <lineage>
        <taxon>Eukaryota</taxon>
        <taxon>Metazoa</taxon>
        <taxon>Spiralia</taxon>
        <taxon>Lophotrochozoa</taxon>
        <taxon>Annelida</taxon>
        <taxon>Polychaeta</taxon>
        <taxon>Sedentaria</taxon>
        <taxon>Canalipalpata</taxon>
        <taxon>Terebellida</taxon>
        <taxon>Terebelliformia</taxon>
        <taxon>Alvinellidae</taxon>
        <taxon>Paralvinella</taxon>
    </lineage>
</organism>
<proteinExistence type="predicted"/>
<dbReference type="CDD" id="cd22823">
    <property type="entry name" value="Gal_Rha_Lectin"/>
    <property type="match status" value="1"/>
</dbReference>
<reference evidence="2" key="1">
    <citation type="journal article" date="2023" name="Mol. Biol. Evol.">
        <title>Third-Generation Sequencing Reveals the Adaptive Role of the Epigenome in Three Deep-Sea Polychaetes.</title>
        <authorList>
            <person name="Perez M."/>
            <person name="Aroh O."/>
            <person name="Sun Y."/>
            <person name="Lan Y."/>
            <person name="Juniper S.K."/>
            <person name="Young C.R."/>
            <person name="Angers B."/>
            <person name="Qian P.Y."/>
        </authorList>
    </citation>
    <scope>NUCLEOTIDE SEQUENCE</scope>
    <source>
        <strain evidence="2">P08H-3</strain>
    </source>
</reference>
<dbReference type="PANTHER" id="PTHR46780">
    <property type="entry name" value="PROTEIN EVA-1"/>
    <property type="match status" value="1"/>
</dbReference>
<evidence type="ECO:0000313" key="2">
    <source>
        <dbReference type="EMBL" id="KAK2144225.1"/>
    </source>
</evidence>
<dbReference type="Gene3D" id="2.60.120.740">
    <property type="match status" value="1"/>
</dbReference>
<dbReference type="AlphaFoldDB" id="A0AAD9J1G4"/>
<comment type="caution">
    <text evidence="2">The sequence shown here is derived from an EMBL/GenBank/DDBJ whole genome shotgun (WGS) entry which is preliminary data.</text>
</comment>
<protein>
    <submittedName>
        <fullName evidence="2">Uncharacterized protein</fullName>
    </submittedName>
</protein>
<keyword evidence="3" id="KW-1185">Reference proteome</keyword>
<evidence type="ECO:0000313" key="3">
    <source>
        <dbReference type="Proteomes" id="UP001208570"/>
    </source>
</evidence>
<name>A0AAD9J1G4_9ANNE</name>
<dbReference type="InterPro" id="IPR043159">
    <property type="entry name" value="Lectin_gal-bd_sf"/>
</dbReference>
<feature type="region of interest" description="Disordered" evidence="1">
    <location>
        <begin position="195"/>
        <end position="221"/>
    </location>
</feature>
<evidence type="ECO:0000256" key="1">
    <source>
        <dbReference type="SAM" id="MobiDB-lite"/>
    </source>
</evidence>
<sequence length="343" mass="38488">MPVSLTSQEGIISSHVSKDTGCGSDKSPWVISGLPGQRIALAIIDFGNEITKLENKTLPYPLYGYIQDGRERITFHADVERERLLYESKTNKVEIELQNTDSTPGFLLKYQKIGCADLMPPAYAWYKRDGDQAVIGCEWSQKTWHLSCNGRSWSGVVGNCSEPATQEPVNLQKERELPPVMNELTPIRIWERPLPDLPDKPLASDSTETYPGTKRGRTPGDGDEAVGVCGLKEDTLRVCPGNFLHIQCQLGEVIVPSSAKFGRMEFNDCVLVKELIGCENDVLFLVDRWCSGQKECEASVPNSELDHANNNCLQYLRKYLELDYSCMKSKLYVPLNNRSISKY</sequence>
<accession>A0AAD9J1G4</accession>
<dbReference type="Proteomes" id="UP001208570">
    <property type="component" value="Unassembled WGS sequence"/>
</dbReference>
<gene>
    <name evidence="2" type="ORF">LSH36_776g02161</name>
</gene>
<dbReference type="EMBL" id="JAODUP010000776">
    <property type="protein sequence ID" value="KAK2144225.1"/>
    <property type="molecule type" value="Genomic_DNA"/>
</dbReference>